<organism evidence="1 2">
    <name type="scientific">Rothia endophytica</name>
    <dbReference type="NCBI Taxonomy" id="1324766"/>
    <lineage>
        <taxon>Bacteria</taxon>
        <taxon>Bacillati</taxon>
        <taxon>Actinomycetota</taxon>
        <taxon>Actinomycetes</taxon>
        <taxon>Micrococcales</taxon>
        <taxon>Micrococcaceae</taxon>
        <taxon>Rothia</taxon>
    </lineage>
</organism>
<dbReference type="InterPro" id="IPR029033">
    <property type="entry name" value="His_PPase_superfam"/>
</dbReference>
<dbReference type="Pfam" id="PF00300">
    <property type="entry name" value="His_Phos_1"/>
    <property type="match status" value="1"/>
</dbReference>
<keyword evidence="2" id="KW-1185">Reference proteome</keyword>
<sequence>MMTSSEKAPVTVHLMRHGEVHNPQRIVYGRLPGYHLSEAGQRMVRLSAEEFKRRADAGANIVHLVCSPLTRTQESAAPIEELLGLTAVHDERVIEADNYFEGLHVTKDELLKHPAHWPHLLNPLRPSWGEPYRQQMTRMVEAIKDAARTAYEKGGAGAEAIIVSHQLPIWMARTSVEGGLLPHDPRKRQTNLASITSLHFDDIFSPGTPRLTYTEPAAELYSGVIQLPGS</sequence>
<dbReference type="Proteomes" id="UP001500187">
    <property type="component" value="Unassembled WGS sequence"/>
</dbReference>
<name>A0ABP9B4F7_9MICC</name>
<dbReference type="PANTHER" id="PTHR48100">
    <property type="entry name" value="BROAD-SPECIFICITY PHOSPHATASE YOR283W-RELATED"/>
    <property type="match status" value="1"/>
</dbReference>
<dbReference type="SUPFAM" id="SSF53254">
    <property type="entry name" value="Phosphoglycerate mutase-like"/>
    <property type="match status" value="1"/>
</dbReference>
<reference evidence="2" key="1">
    <citation type="journal article" date="2019" name="Int. J. Syst. Evol. Microbiol.">
        <title>The Global Catalogue of Microorganisms (GCM) 10K type strain sequencing project: providing services to taxonomists for standard genome sequencing and annotation.</title>
        <authorList>
            <consortium name="The Broad Institute Genomics Platform"/>
            <consortium name="The Broad Institute Genome Sequencing Center for Infectious Disease"/>
            <person name="Wu L."/>
            <person name="Ma J."/>
        </authorList>
    </citation>
    <scope>NUCLEOTIDE SEQUENCE [LARGE SCALE GENOMIC DNA]</scope>
    <source>
        <strain evidence="2">JCM 18541</strain>
    </source>
</reference>
<dbReference type="InterPro" id="IPR050275">
    <property type="entry name" value="PGM_Phosphatase"/>
</dbReference>
<gene>
    <name evidence="1" type="ORF">GCM10023352_03720</name>
</gene>
<accession>A0ABP9B4F7</accession>
<proteinExistence type="predicted"/>
<comment type="caution">
    <text evidence="1">The sequence shown here is derived from an EMBL/GenBank/DDBJ whole genome shotgun (WGS) entry which is preliminary data.</text>
</comment>
<evidence type="ECO:0000313" key="2">
    <source>
        <dbReference type="Proteomes" id="UP001500187"/>
    </source>
</evidence>
<dbReference type="CDD" id="cd07067">
    <property type="entry name" value="HP_PGM_like"/>
    <property type="match status" value="1"/>
</dbReference>
<protein>
    <submittedName>
        <fullName evidence="1">Histidine phosphatase family protein</fullName>
    </submittedName>
</protein>
<dbReference type="EMBL" id="BAABKP010000001">
    <property type="protein sequence ID" value="GAA4789136.1"/>
    <property type="molecule type" value="Genomic_DNA"/>
</dbReference>
<dbReference type="Gene3D" id="3.40.50.1240">
    <property type="entry name" value="Phosphoglycerate mutase-like"/>
    <property type="match status" value="1"/>
</dbReference>
<evidence type="ECO:0000313" key="1">
    <source>
        <dbReference type="EMBL" id="GAA4789136.1"/>
    </source>
</evidence>
<dbReference type="PANTHER" id="PTHR48100:SF51">
    <property type="entry name" value="PHOSPHOGLYCERATE MUTASE"/>
    <property type="match status" value="1"/>
</dbReference>
<dbReference type="SMART" id="SM00855">
    <property type="entry name" value="PGAM"/>
    <property type="match status" value="1"/>
</dbReference>
<dbReference type="InterPro" id="IPR013078">
    <property type="entry name" value="His_Pase_superF_clade-1"/>
</dbReference>